<feature type="chain" id="PRO_5024297678" evidence="1">
    <location>
        <begin position="23"/>
        <end position="178"/>
    </location>
</feature>
<dbReference type="Proteomes" id="UP000381260">
    <property type="component" value="Chromosome"/>
</dbReference>
<dbReference type="RefSeq" id="WP_153857626.1">
    <property type="nucleotide sequence ID" value="NZ_CP045913.1"/>
</dbReference>
<dbReference type="AlphaFoldDB" id="A0A5Q2V700"/>
<dbReference type="PANTHER" id="PTHR33420:SF26">
    <property type="entry name" value="FIMBRIAL SUBUNIT"/>
    <property type="match status" value="1"/>
</dbReference>
<dbReference type="SUPFAM" id="SSF49401">
    <property type="entry name" value="Bacterial adhesins"/>
    <property type="match status" value="1"/>
</dbReference>
<keyword evidence="1" id="KW-0732">Signal</keyword>
<dbReference type="GO" id="GO:0009289">
    <property type="term" value="C:pilus"/>
    <property type="evidence" value="ECO:0007669"/>
    <property type="project" value="InterPro"/>
</dbReference>
<dbReference type="EMBL" id="CP045913">
    <property type="protein sequence ID" value="QGH59996.1"/>
    <property type="molecule type" value="Genomic_DNA"/>
</dbReference>
<dbReference type="Gene3D" id="2.60.40.1090">
    <property type="entry name" value="Fimbrial-type adhesion domain"/>
    <property type="match status" value="1"/>
</dbReference>
<gene>
    <name evidence="3" type="ORF">GHV41_03635</name>
</gene>
<evidence type="ECO:0000259" key="2">
    <source>
        <dbReference type="Pfam" id="PF00419"/>
    </source>
</evidence>
<dbReference type="InterPro" id="IPR050263">
    <property type="entry name" value="Bact_Fimbrial_Adh_Pro"/>
</dbReference>
<dbReference type="GO" id="GO:0043709">
    <property type="term" value="P:cell adhesion involved in single-species biofilm formation"/>
    <property type="evidence" value="ECO:0007669"/>
    <property type="project" value="TreeGrafter"/>
</dbReference>
<dbReference type="InterPro" id="IPR000259">
    <property type="entry name" value="Adhesion_dom_fimbrial"/>
</dbReference>
<proteinExistence type="predicted"/>
<dbReference type="InterPro" id="IPR008966">
    <property type="entry name" value="Adhesion_dom_sf"/>
</dbReference>
<name>A0A5Q2V700_SERPR</name>
<feature type="signal peptide" evidence="1">
    <location>
        <begin position="1"/>
        <end position="22"/>
    </location>
</feature>
<accession>A0A5Q2V700</accession>
<evidence type="ECO:0000313" key="3">
    <source>
        <dbReference type="EMBL" id="QGH59996.1"/>
    </source>
</evidence>
<feature type="domain" description="Fimbrial-type adhesion" evidence="2">
    <location>
        <begin position="31"/>
        <end position="178"/>
    </location>
</feature>
<evidence type="ECO:0000313" key="4">
    <source>
        <dbReference type="Proteomes" id="UP000381260"/>
    </source>
</evidence>
<organism evidence="3 4">
    <name type="scientific">Serratia proteamaculans</name>
    <dbReference type="NCBI Taxonomy" id="28151"/>
    <lineage>
        <taxon>Bacteria</taxon>
        <taxon>Pseudomonadati</taxon>
        <taxon>Pseudomonadota</taxon>
        <taxon>Gammaproteobacteria</taxon>
        <taxon>Enterobacterales</taxon>
        <taxon>Yersiniaceae</taxon>
        <taxon>Serratia</taxon>
    </lineage>
</organism>
<sequence>MKLNKIMLAAVMTLGTISMANAANQGSGTVTFKGSIIDAPCSIEPGSLDQTVKLGDIASAQLKNGGKSTPQDILIKLVGCDIETAKDVTTTFSGTESEAAPGLLAMKGTARGASIAINDLDGKLLPLTKASKAQKIEDGQATLRFSAHLQGDGAAEGASAAITPGEFNSVADFTLAYQ</sequence>
<evidence type="ECO:0000256" key="1">
    <source>
        <dbReference type="SAM" id="SignalP"/>
    </source>
</evidence>
<dbReference type="Pfam" id="PF00419">
    <property type="entry name" value="Fimbrial"/>
    <property type="match status" value="1"/>
</dbReference>
<protein>
    <submittedName>
        <fullName evidence="3">Fimbrial protein</fullName>
    </submittedName>
</protein>
<dbReference type="PANTHER" id="PTHR33420">
    <property type="entry name" value="FIMBRIAL SUBUNIT ELFA-RELATED"/>
    <property type="match status" value="1"/>
</dbReference>
<dbReference type="InterPro" id="IPR036937">
    <property type="entry name" value="Adhesion_dom_fimbrial_sf"/>
</dbReference>
<reference evidence="3 4" key="1">
    <citation type="submission" date="2019-11" db="EMBL/GenBank/DDBJ databases">
        <title>The Phosphoenolpyruvate Phosphotransferase System Regulates Serratia proteamaculans 336X Biofilm Formation and Wheat Roots colonization.</title>
        <authorList>
            <person name="Liu F."/>
        </authorList>
    </citation>
    <scope>NUCLEOTIDE SEQUENCE [LARGE SCALE GENOMIC DNA]</scope>
    <source>
        <strain evidence="3 4">336X</strain>
    </source>
</reference>